<dbReference type="Proteomes" id="UP001303889">
    <property type="component" value="Unassembled WGS sequence"/>
</dbReference>
<accession>A0AAN6MM95</accession>
<comment type="caution">
    <text evidence="3">The sequence shown here is derived from an EMBL/GenBank/DDBJ whole genome shotgun (WGS) entry which is preliminary data.</text>
</comment>
<dbReference type="InterPro" id="IPR002347">
    <property type="entry name" value="SDR_fam"/>
</dbReference>
<organism evidence="3 4">
    <name type="scientific">Staphylotrichum tortipilum</name>
    <dbReference type="NCBI Taxonomy" id="2831512"/>
    <lineage>
        <taxon>Eukaryota</taxon>
        <taxon>Fungi</taxon>
        <taxon>Dikarya</taxon>
        <taxon>Ascomycota</taxon>
        <taxon>Pezizomycotina</taxon>
        <taxon>Sordariomycetes</taxon>
        <taxon>Sordariomycetidae</taxon>
        <taxon>Sordariales</taxon>
        <taxon>Chaetomiaceae</taxon>
        <taxon>Staphylotrichum</taxon>
    </lineage>
</organism>
<reference evidence="3" key="1">
    <citation type="journal article" date="2023" name="Mol. Phylogenet. Evol.">
        <title>Genome-scale phylogeny and comparative genomics of the fungal order Sordariales.</title>
        <authorList>
            <person name="Hensen N."/>
            <person name="Bonometti L."/>
            <person name="Westerberg I."/>
            <person name="Brannstrom I.O."/>
            <person name="Guillou S."/>
            <person name="Cros-Aarteil S."/>
            <person name="Calhoun S."/>
            <person name="Haridas S."/>
            <person name="Kuo A."/>
            <person name="Mondo S."/>
            <person name="Pangilinan J."/>
            <person name="Riley R."/>
            <person name="LaButti K."/>
            <person name="Andreopoulos B."/>
            <person name="Lipzen A."/>
            <person name="Chen C."/>
            <person name="Yan M."/>
            <person name="Daum C."/>
            <person name="Ng V."/>
            <person name="Clum A."/>
            <person name="Steindorff A."/>
            <person name="Ohm R.A."/>
            <person name="Martin F."/>
            <person name="Silar P."/>
            <person name="Natvig D.O."/>
            <person name="Lalanne C."/>
            <person name="Gautier V."/>
            <person name="Ament-Velasquez S.L."/>
            <person name="Kruys A."/>
            <person name="Hutchinson M.I."/>
            <person name="Powell A.J."/>
            <person name="Barry K."/>
            <person name="Miller A.N."/>
            <person name="Grigoriev I.V."/>
            <person name="Debuchy R."/>
            <person name="Gladieux P."/>
            <person name="Hiltunen Thoren M."/>
            <person name="Johannesson H."/>
        </authorList>
    </citation>
    <scope>NUCLEOTIDE SEQUENCE</scope>
    <source>
        <strain evidence="3">CBS 103.79</strain>
    </source>
</reference>
<dbReference type="InterPro" id="IPR051019">
    <property type="entry name" value="VLCFA-Steroid_DH"/>
</dbReference>
<dbReference type="Gene3D" id="3.40.50.720">
    <property type="entry name" value="NAD(P)-binding Rossmann-like Domain"/>
    <property type="match status" value="1"/>
</dbReference>
<evidence type="ECO:0000256" key="1">
    <source>
        <dbReference type="ARBA" id="ARBA00006484"/>
    </source>
</evidence>
<dbReference type="InterPro" id="IPR036291">
    <property type="entry name" value="NAD(P)-bd_dom_sf"/>
</dbReference>
<comment type="similarity">
    <text evidence="1">Belongs to the short-chain dehydrogenases/reductases (SDR) family.</text>
</comment>
<evidence type="ECO:0000256" key="2">
    <source>
        <dbReference type="ARBA" id="ARBA00023002"/>
    </source>
</evidence>
<keyword evidence="4" id="KW-1185">Reference proteome</keyword>
<evidence type="ECO:0000313" key="4">
    <source>
        <dbReference type="Proteomes" id="UP001303889"/>
    </source>
</evidence>
<dbReference type="PANTHER" id="PTHR43899:SF13">
    <property type="entry name" value="RH59310P"/>
    <property type="match status" value="1"/>
</dbReference>
<dbReference type="GO" id="GO:0005783">
    <property type="term" value="C:endoplasmic reticulum"/>
    <property type="evidence" value="ECO:0007669"/>
    <property type="project" value="TreeGrafter"/>
</dbReference>
<sequence length="336" mass="35375">MASYHPVILALAGVGAIVVLRSLHAVSQFLAFHLLTPAEPLKKYKRANATACALITGASAGIGLGIAQELVRQGFGVVLLGHLPDELEAAAASLRVLVGSAPPPDLVRTVCLDARTSTPEEMRSAVDALATPSYPITILVNNVGGNPVSPPAFRTHATYAAGDVDAVINQNARFMARLTALLLPRLIGEDPKARGGGGRSLVLTLSSAAHVGTPWLVMYGATKAFNRAFGAGLARELAADAATSHVDSLVVVPGEVVSQGNCRDVPAGSPRWDEFGKAVVRKVDGAVGRGWREMAAWWRHGVEGWLLKVVGEGVRTKGVTEQLGRKKRAWDGVKRE</sequence>
<evidence type="ECO:0000313" key="3">
    <source>
        <dbReference type="EMBL" id="KAK3903535.1"/>
    </source>
</evidence>
<dbReference type="Pfam" id="PF00106">
    <property type="entry name" value="adh_short"/>
    <property type="match status" value="1"/>
</dbReference>
<proteinExistence type="inferred from homology"/>
<reference evidence="3" key="2">
    <citation type="submission" date="2023-05" db="EMBL/GenBank/DDBJ databases">
        <authorList>
            <consortium name="Lawrence Berkeley National Laboratory"/>
            <person name="Steindorff A."/>
            <person name="Hensen N."/>
            <person name="Bonometti L."/>
            <person name="Westerberg I."/>
            <person name="Brannstrom I.O."/>
            <person name="Guillou S."/>
            <person name="Cros-Aarteil S."/>
            <person name="Calhoun S."/>
            <person name="Haridas S."/>
            <person name="Kuo A."/>
            <person name="Mondo S."/>
            <person name="Pangilinan J."/>
            <person name="Riley R."/>
            <person name="Labutti K."/>
            <person name="Andreopoulos B."/>
            <person name="Lipzen A."/>
            <person name="Chen C."/>
            <person name="Yanf M."/>
            <person name="Daum C."/>
            <person name="Ng V."/>
            <person name="Clum A."/>
            <person name="Ohm R."/>
            <person name="Martin F."/>
            <person name="Silar P."/>
            <person name="Natvig D."/>
            <person name="Lalanne C."/>
            <person name="Gautier V."/>
            <person name="Ament-Velasquez S.L."/>
            <person name="Kruys A."/>
            <person name="Hutchinson M.I."/>
            <person name="Powell A.J."/>
            <person name="Barry K."/>
            <person name="Miller A.N."/>
            <person name="Grigoriev I.V."/>
            <person name="Debuchy R."/>
            <person name="Gladieux P."/>
            <person name="Thoren M.H."/>
            <person name="Johannesson H."/>
        </authorList>
    </citation>
    <scope>NUCLEOTIDE SEQUENCE</scope>
    <source>
        <strain evidence="3">CBS 103.79</strain>
    </source>
</reference>
<dbReference type="SUPFAM" id="SSF51735">
    <property type="entry name" value="NAD(P)-binding Rossmann-fold domains"/>
    <property type="match status" value="1"/>
</dbReference>
<dbReference type="AlphaFoldDB" id="A0AAN6MM95"/>
<dbReference type="EMBL" id="MU855442">
    <property type="protein sequence ID" value="KAK3903535.1"/>
    <property type="molecule type" value="Genomic_DNA"/>
</dbReference>
<name>A0AAN6MM95_9PEZI</name>
<gene>
    <name evidence="3" type="ORF">C8A05DRAFT_32714</name>
</gene>
<protein>
    <submittedName>
        <fullName evidence="3">NAD(P)-binding protein</fullName>
    </submittedName>
</protein>
<dbReference type="PRINTS" id="PR00081">
    <property type="entry name" value="GDHRDH"/>
</dbReference>
<keyword evidence="2" id="KW-0560">Oxidoreductase</keyword>
<dbReference type="PANTHER" id="PTHR43899">
    <property type="entry name" value="RH59310P"/>
    <property type="match status" value="1"/>
</dbReference>
<dbReference type="GO" id="GO:0016491">
    <property type="term" value="F:oxidoreductase activity"/>
    <property type="evidence" value="ECO:0007669"/>
    <property type="project" value="UniProtKB-KW"/>
</dbReference>